<evidence type="ECO:0000256" key="5">
    <source>
        <dbReference type="ARBA" id="ARBA00022692"/>
    </source>
</evidence>
<keyword evidence="10" id="KW-1185">Reference proteome</keyword>
<evidence type="ECO:0000256" key="3">
    <source>
        <dbReference type="ARBA" id="ARBA00022448"/>
    </source>
</evidence>
<dbReference type="Pfam" id="PF01594">
    <property type="entry name" value="AI-2E_transport"/>
    <property type="match status" value="1"/>
</dbReference>
<accession>A0ABV7YMT3</accession>
<dbReference type="PANTHER" id="PTHR21716">
    <property type="entry name" value="TRANSMEMBRANE PROTEIN"/>
    <property type="match status" value="1"/>
</dbReference>
<comment type="subcellular location">
    <subcellularLocation>
        <location evidence="1">Cell membrane</location>
        <topology evidence="1">Multi-pass membrane protein</topology>
    </subcellularLocation>
</comment>
<protein>
    <submittedName>
        <fullName evidence="9">AI-2E family transporter</fullName>
    </submittedName>
</protein>
<evidence type="ECO:0000256" key="2">
    <source>
        <dbReference type="ARBA" id="ARBA00009773"/>
    </source>
</evidence>
<evidence type="ECO:0000256" key="8">
    <source>
        <dbReference type="SAM" id="Phobius"/>
    </source>
</evidence>
<feature type="transmembrane region" description="Helical" evidence="8">
    <location>
        <begin position="30"/>
        <end position="49"/>
    </location>
</feature>
<dbReference type="InterPro" id="IPR002549">
    <property type="entry name" value="AI-2E-like"/>
</dbReference>
<evidence type="ECO:0000256" key="4">
    <source>
        <dbReference type="ARBA" id="ARBA00022475"/>
    </source>
</evidence>
<sequence>MVRVVGFGGAFVVAAAVCWLAGPLVARLAVVWLTFAIAVLATALVYPLCSRLRRTGAPAAVAALLGLVVLLGIPIGLVVVLSTRVAAQADQLAETVGTGLDRLRSWLITGPLALDAAQLDAVQDRILEALKNIVPGPLAGAQSVGYLLGAVVLSIFATFFLLKDGLTMWRWITAKVPTRHRRRLDTAGQQAWTTLTAYASGVLIIATADAVVIGAAVLVLGVPMWIILTLLVFVGAFIPIIGATVSGAVTVLATLVTNDLRDAVIVLIVVLVVQQVEGNLLQPLVMRRAVRLHPLVTLMTVTAGTVLLGIPGALLAVPTVAVAAAVASKIAEAHTIPDTIRSTRAEPERE</sequence>
<keyword evidence="6 8" id="KW-1133">Transmembrane helix</keyword>
<feature type="transmembrane region" description="Helical" evidence="8">
    <location>
        <begin position="191"/>
        <end position="219"/>
    </location>
</feature>
<dbReference type="PANTHER" id="PTHR21716:SF53">
    <property type="entry name" value="PERMEASE PERM-RELATED"/>
    <property type="match status" value="1"/>
</dbReference>
<keyword evidence="5 8" id="KW-0812">Transmembrane</keyword>
<reference evidence="10" key="1">
    <citation type="journal article" date="2019" name="Int. J. Syst. Evol. Microbiol.">
        <title>The Global Catalogue of Microorganisms (GCM) 10K type strain sequencing project: providing services to taxonomists for standard genome sequencing and annotation.</title>
        <authorList>
            <consortium name="The Broad Institute Genomics Platform"/>
            <consortium name="The Broad Institute Genome Sequencing Center for Infectious Disease"/>
            <person name="Wu L."/>
            <person name="Ma J."/>
        </authorList>
    </citation>
    <scope>NUCLEOTIDE SEQUENCE [LARGE SCALE GENOMIC DNA]</scope>
    <source>
        <strain evidence="10">CGMCC 4.7241</strain>
    </source>
</reference>
<comment type="similarity">
    <text evidence="2">Belongs to the autoinducer-2 exporter (AI-2E) (TC 2.A.86) family.</text>
</comment>
<evidence type="ECO:0000256" key="1">
    <source>
        <dbReference type="ARBA" id="ARBA00004651"/>
    </source>
</evidence>
<feature type="transmembrane region" description="Helical" evidence="8">
    <location>
        <begin position="225"/>
        <end position="256"/>
    </location>
</feature>
<name>A0ABV7YMT3_9ACTN</name>
<feature type="transmembrane region" description="Helical" evidence="8">
    <location>
        <begin position="263"/>
        <end position="281"/>
    </location>
</feature>
<keyword evidence="3" id="KW-0813">Transport</keyword>
<feature type="transmembrane region" description="Helical" evidence="8">
    <location>
        <begin position="144"/>
        <end position="162"/>
    </location>
</feature>
<evidence type="ECO:0000256" key="6">
    <source>
        <dbReference type="ARBA" id="ARBA00022989"/>
    </source>
</evidence>
<dbReference type="RefSeq" id="WP_205121763.1">
    <property type="nucleotide sequence ID" value="NZ_JAFBCM010000001.1"/>
</dbReference>
<evidence type="ECO:0000256" key="7">
    <source>
        <dbReference type="ARBA" id="ARBA00023136"/>
    </source>
</evidence>
<evidence type="ECO:0000313" key="9">
    <source>
        <dbReference type="EMBL" id="MFC3765702.1"/>
    </source>
</evidence>
<comment type="caution">
    <text evidence="9">The sequence shown here is derived from an EMBL/GenBank/DDBJ whole genome shotgun (WGS) entry which is preliminary data.</text>
</comment>
<keyword evidence="4" id="KW-1003">Cell membrane</keyword>
<feature type="transmembrane region" description="Helical" evidence="8">
    <location>
        <begin position="61"/>
        <end position="82"/>
    </location>
</feature>
<keyword evidence="7 8" id="KW-0472">Membrane</keyword>
<feature type="transmembrane region" description="Helical" evidence="8">
    <location>
        <begin position="301"/>
        <end position="327"/>
    </location>
</feature>
<evidence type="ECO:0000313" key="10">
    <source>
        <dbReference type="Proteomes" id="UP001595699"/>
    </source>
</evidence>
<dbReference type="Proteomes" id="UP001595699">
    <property type="component" value="Unassembled WGS sequence"/>
</dbReference>
<gene>
    <name evidence="9" type="ORF">ACFOUW_33045</name>
</gene>
<proteinExistence type="inferred from homology"/>
<organism evidence="9 10">
    <name type="scientific">Tenggerimyces flavus</name>
    <dbReference type="NCBI Taxonomy" id="1708749"/>
    <lineage>
        <taxon>Bacteria</taxon>
        <taxon>Bacillati</taxon>
        <taxon>Actinomycetota</taxon>
        <taxon>Actinomycetes</taxon>
        <taxon>Propionibacteriales</taxon>
        <taxon>Nocardioidaceae</taxon>
        <taxon>Tenggerimyces</taxon>
    </lineage>
</organism>
<dbReference type="EMBL" id="JBHRZH010000042">
    <property type="protein sequence ID" value="MFC3765702.1"/>
    <property type="molecule type" value="Genomic_DNA"/>
</dbReference>